<dbReference type="Pfam" id="PF00196">
    <property type="entry name" value="GerE"/>
    <property type="match status" value="1"/>
</dbReference>
<evidence type="ECO:0000313" key="6">
    <source>
        <dbReference type="Proteomes" id="UP000595374"/>
    </source>
</evidence>
<dbReference type="PROSITE" id="PS50043">
    <property type="entry name" value="HTH_LUXR_2"/>
    <property type="match status" value="1"/>
</dbReference>
<organism evidence="5 6">
    <name type="scientific">Brevibacterium casei</name>
    <dbReference type="NCBI Taxonomy" id="33889"/>
    <lineage>
        <taxon>Bacteria</taxon>
        <taxon>Bacillati</taxon>
        <taxon>Actinomycetota</taxon>
        <taxon>Actinomycetes</taxon>
        <taxon>Micrococcales</taxon>
        <taxon>Brevibacteriaceae</taxon>
        <taxon>Brevibacterium</taxon>
    </lineage>
</organism>
<evidence type="ECO:0000313" key="5">
    <source>
        <dbReference type="EMBL" id="QQB13308.1"/>
    </source>
</evidence>
<keyword evidence="3" id="KW-0804">Transcription</keyword>
<dbReference type="PROSITE" id="PS00622">
    <property type="entry name" value="HTH_LUXR_1"/>
    <property type="match status" value="1"/>
</dbReference>
<dbReference type="InterPro" id="IPR036388">
    <property type="entry name" value="WH-like_DNA-bd_sf"/>
</dbReference>
<feature type="domain" description="HTH luxR-type" evidence="4">
    <location>
        <begin position="851"/>
        <end position="913"/>
    </location>
</feature>
<dbReference type="Gene3D" id="1.10.10.10">
    <property type="entry name" value="Winged helix-like DNA-binding domain superfamily/Winged helix DNA-binding domain"/>
    <property type="match status" value="1"/>
</dbReference>
<dbReference type="AlphaFoldDB" id="A0A7T3ZX65"/>
<gene>
    <name evidence="5" type="ORF">I6H47_10675</name>
</gene>
<dbReference type="Gene3D" id="1.25.40.10">
    <property type="entry name" value="Tetratricopeptide repeat domain"/>
    <property type="match status" value="1"/>
</dbReference>
<dbReference type="EMBL" id="CP065989">
    <property type="protein sequence ID" value="QQB13308.1"/>
    <property type="molecule type" value="Genomic_DNA"/>
</dbReference>
<dbReference type="RefSeq" id="WP_198498522.1">
    <property type="nucleotide sequence ID" value="NZ_CP065989.1"/>
</dbReference>
<evidence type="ECO:0000256" key="1">
    <source>
        <dbReference type="ARBA" id="ARBA00023015"/>
    </source>
</evidence>
<evidence type="ECO:0000256" key="3">
    <source>
        <dbReference type="ARBA" id="ARBA00023163"/>
    </source>
</evidence>
<dbReference type="PANTHER" id="PTHR44688:SF16">
    <property type="entry name" value="DNA-BINDING TRANSCRIPTIONAL ACTIVATOR DEVR_DOSR"/>
    <property type="match status" value="1"/>
</dbReference>
<dbReference type="InterPro" id="IPR011990">
    <property type="entry name" value="TPR-like_helical_dom_sf"/>
</dbReference>
<dbReference type="InterPro" id="IPR000792">
    <property type="entry name" value="Tscrpt_reg_LuxR_C"/>
</dbReference>
<dbReference type="SUPFAM" id="SSF52540">
    <property type="entry name" value="P-loop containing nucleoside triphosphate hydrolases"/>
    <property type="match status" value="1"/>
</dbReference>
<evidence type="ECO:0000256" key="2">
    <source>
        <dbReference type="ARBA" id="ARBA00023125"/>
    </source>
</evidence>
<keyword evidence="1" id="KW-0805">Transcription regulation</keyword>
<reference evidence="5 6" key="1">
    <citation type="submission" date="2020-12" db="EMBL/GenBank/DDBJ databases">
        <title>FDA dAtabase for Regulatory Grade micrObial Sequences (FDA-ARGOS): Supporting development and validation of Infectious Disease Dx tests.</title>
        <authorList>
            <person name="Sproer C."/>
            <person name="Gronow S."/>
            <person name="Severitt S."/>
            <person name="Schroder I."/>
            <person name="Tallon L."/>
            <person name="Sadzewicz L."/>
            <person name="Zhao X."/>
            <person name="Boylan J."/>
            <person name="Ott S."/>
            <person name="Bowen H."/>
            <person name="Vavikolanu K."/>
            <person name="Mehta A."/>
            <person name="Aluvathingal J."/>
            <person name="Nadendla S."/>
            <person name="Lowell S."/>
            <person name="Myers T."/>
            <person name="Yan Y."/>
            <person name="Sichtig H."/>
        </authorList>
    </citation>
    <scope>NUCLEOTIDE SEQUENCE [LARGE SCALE GENOMIC DNA]</scope>
    <source>
        <strain evidence="5 6">FDAARGOS_990</strain>
    </source>
</reference>
<dbReference type="InterPro" id="IPR027417">
    <property type="entry name" value="P-loop_NTPase"/>
</dbReference>
<keyword evidence="2" id="KW-0238">DNA-binding</keyword>
<dbReference type="PRINTS" id="PR00038">
    <property type="entry name" value="HTHLUXR"/>
</dbReference>
<proteinExistence type="predicted"/>
<accession>A0A7T3ZX65</accession>
<dbReference type="PANTHER" id="PTHR44688">
    <property type="entry name" value="DNA-BINDING TRANSCRIPTIONAL ACTIVATOR DEVR_DOSR"/>
    <property type="match status" value="1"/>
</dbReference>
<name>A0A7T3ZX65_9MICO</name>
<dbReference type="SMART" id="SM00421">
    <property type="entry name" value="HTH_LUXR"/>
    <property type="match status" value="1"/>
</dbReference>
<dbReference type="SUPFAM" id="SSF46894">
    <property type="entry name" value="C-terminal effector domain of the bipartite response regulators"/>
    <property type="match status" value="1"/>
</dbReference>
<sequence length="913" mass="99535">MVEDICARAVTEGGMLCMLTGFAGTGKTWLLRRIGETMFRTSPVAFATADEFEKDAPFSFVERLLSTGLAPFRILDGTRAPLDVAREIMAELTDNERPPLQTVLVDDAQWIDVESRLVLRYLVPRIMRQGYFIVVAGRLPDVHGAPVSFIADLAESSPQGENIVLEALTIAEIQALAVDLLGASISPFTAESLRNATGGSFLGIDSIFRRITPQERNKLHLLWDIPIRGVDPDHNPLLAPVLGLSPAARLAVEIVCCADTELAPHIVAEVADRLGEPADIHPAVAASVLSESGFGSTIAPRHALIAHAVRQMLPRERAQAIYRALAPSATGFRRMWYALSGAEEWTDELAEAVDGFIAESVAARSYAAVNDVMRRSLDIATGEARQTMLIRLILLNMRGKTVYAVLDLLPEVEALPECPVRECIILTMLAHRKDQEFPRERLEQFLAEATDDPDVRTLQSYAAYLSVVEVIRSRDYGRLGPVIDAALATIARAPHDPEEVTRPGIRWMVAPQGRAMVLETYRLLQLVLEADRATVIAELDALVPRVLALEPSSFKVDALTPLAVVAMTIGEVGRARTLAGIGVGLLESVVKPWGAGTVRLLHAHATSLTGSLDEAAELVLSATESSGSTIDVETRLPLSGLHAWLNAARGVPDFIDLEAQTDRQTSMQWQPYAADMVITASCERARAHGDPERVLAASAPEKVKSLIGTQRGFLNYRAHALLDLERFAEADALIDRLGEMEGTSWQPYWGSVDWLRARRIVADGGVSGSASHSADAVAEALRRFEAALGDDRFPLPRALTLRDYGVVLAGLGRSEEARKALDQALAIVRRIGAGAYEPGIRDALSAVAESEQDLLASLTNREMEIGRLLAQGRSNQEIAAELFVATATVRYHVSNLLRKLQLNRRNEVARMFR</sequence>
<dbReference type="SUPFAM" id="SSF48452">
    <property type="entry name" value="TPR-like"/>
    <property type="match status" value="1"/>
</dbReference>
<dbReference type="GO" id="GO:0006355">
    <property type="term" value="P:regulation of DNA-templated transcription"/>
    <property type="evidence" value="ECO:0007669"/>
    <property type="project" value="InterPro"/>
</dbReference>
<dbReference type="InterPro" id="IPR016032">
    <property type="entry name" value="Sig_transdc_resp-reg_C-effctor"/>
</dbReference>
<protein>
    <recommendedName>
        <fullName evidence="4">HTH luxR-type domain-containing protein</fullName>
    </recommendedName>
</protein>
<dbReference type="GO" id="GO:0003677">
    <property type="term" value="F:DNA binding"/>
    <property type="evidence" value="ECO:0007669"/>
    <property type="project" value="UniProtKB-KW"/>
</dbReference>
<dbReference type="Proteomes" id="UP000595374">
    <property type="component" value="Chromosome"/>
</dbReference>
<evidence type="ECO:0000259" key="4">
    <source>
        <dbReference type="PROSITE" id="PS50043"/>
    </source>
</evidence>
<dbReference type="CDD" id="cd06170">
    <property type="entry name" value="LuxR_C_like"/>
    <property type="match status" value="1"/>
</dbReference>